<dbReference type="PROSITE" id="PS01009">
    <property type="entry name" value="CRISP_1"/>
    <property type="match status" value="1"/>
</dbReference>
<dbReference type="GO" id="GO:0005576">
    <property type="term" value="C:extracellular region"/>
    <property type="evidence" value="ECO:0007669"/>
    <property type="project" value="InterPro"/>
</dbReference>
<evidence type="ECO:0000313" key="3">
    <source>
        <dbReference type="Proteomes" id="UP000472263"/>
    </source>
</evidence>
<dbReference type="CDD" id="cd05382">
    <property type="entry name" value="CAP_GAPR1-like"/>
    <property type="match status" value="1"/>
</dbReference>
<dbReference type="InterPro" id="IPR001283">
    <property type="entry name" value="CRISP-related"/>
</dbReference>
<reference evidence="2" key="2">
    <citation type="submission" date="2025-08" db="UniProtKB">
        <authorList>
            <consortium name="Ensembl"/>
        </authorList>
    </citation>
    <scope>IDENTIFICATION</scope>
</reference>
<protein>
    <recommendedName>
        <fullName evidence="1">SCP domain-containing protein</fullName>
    </recommendedName>
</protein>
<dbReference type="GeneTree" id="ENSGT00940000165492"/>
<evidence type="ECO:0000259" key="1">
    <source>
        <dbReference type="SMART" id="SM00198"/>
    </source>
</evidence>
<dbReference type="AlphaFoldDB" id="A0A667YEI0"/>
<dbReference type="Ensembl" id="ENSMMDT00005020128.1">
    <property type="protein sequence ID" value="ENSMMDP00005019661.1"/>
    <property type="gene ID" value="ENSMMDG00005009691.1"/>
</dbReference>
<dbReference type="InterPro" id="IPR034113">
    <property type="entry name" value="SCP_GAPR1-like"/>
</dbReference>
<feature type="domain" description="SCP" evidence="1">
    <location>
        <begin position="15"/>
        <end position="121"/>
    </location>
</feature>
<name>A0A667YEI0_9TELE</name>
<proteinExistence type="predicted"/>
<evidence type="ECO:0000313" key="2">
    <source>
        <dbReference type="Ensembl" id="ENSMMDP00005019661.1"/>
    </source>
</evidence>
<dbReference type="InterPro" id="IPR014044">
    <property type="entry name" value="CAP_dom"/>
</dbReference>
<dbReference type="SUPFAM" id="SSF55797">
    <property type="entry name" value="PR-1-like"/>
    <property type="match status" value="1"/>
</dbReference>
<dbReference type="Pfam" id="PF00188">
    <property type="entry name" value="CAP"/>
    <property type="match status" value="1"/>
</dbReference>
<sequence>MPKCISCASGRKYASFKQEFLDTHNAYRRTHQAPPLTFSDDLNTTAQKWADHLLSIKKLQHSNGNVGENIYYASSSAPMRLTGHFTQVVWEGSTELGVGLATDGYMTFVVGQYLPAGNMQGQFEQNVHKEGNI</sequence>
<keyword evidence="3" id="KW-1185">Reference proteome</keyword>
<accession>A0A667YEI0</accession>
<dbReference type="PANTHER" id="PTHR10334">
    <property type="entry name" value="CYSTEINE-RICH SECRETORY PROTEIN-RELATED"/>
    <property type="match status" value="1"/>
</dbReference>
<reference evidence="2" key="1">
    <citation type="submission" date="2019-06" db="EMBL/GenBank/DDBJ databases">
        <authorList>
            <consortium name="Wellcome Sanger Institute Data Sharing"/>
        </authorList>
    </citation>
    <scope>NUCLEOTIDE SEQUENCE [LARGE SCALE GENOMIC DNA]</scope>
</reference>
<dbReference type="SMART" id="SM00198">
    <property type="entry name" value="SCP"/>
    <property type="match status" value="1"/>
</dbReference>
<organism evidence="2 3">
    <name type="scientific">Myripristis murdjan</name>
    <name type="common">pinecone soldierfish</name>
    <dbReference type="NCBI Taxonomy" id="586833"/>
    <lineage>
        <taxon>Eukaryota</taxon>
        <taxon>Metazoa</taxon>
        <taxon>Chordata</taxon>
        <taxon>Craniata</taxon>
        <taxon>Vertebrata</taxon>
        <taxon>Euteleostomi</taxon>
        <taxon>Actinopterygii</taxon>
        <taxon>Neopterygii</taxon>
        <taxon>Teleostei</taxon>
        <taxon>Neoteleostei</taxon>
        <taxon>Acanthomorphata</taxon>
        <taxon>Holocentriformes</taxon>
        <taxon>Holocentridae</taxon>
        <taxon>Myripristis</taxon>
    </lineage>
</organism>
<dbReference type="Gene3D" id="3.40.33.10">
    <property type="entry name" value="CAP"/>
    <property type="match status" value="2"/>
</dbReference>
<reference evidence="2" key="3">
    <citation type="submission" date="2025-09" db="UniProtKB">
        <authorList>
            <consortium name="Ensembl"/>
        </authorList>
    </citation>
    <scope>IDENTIFICATION</scope>
</reference>
<dbReference type="Proteomes" id="UP000472263">
    <property type="component" value="Chromosome 9"/>
</dbReference>
<dbReference type="InterPro" id="IPR018244">
    <property type="entry name" value="Allrgn_V5/Tpx1_CS"/>
</dbReference>
<dbReference type="InterPro" id="IPR035940">
    <property type="entry name" value="CAP_sf"/>
</dbReference>